<evidence type="ECO:0000313" key="3">
    <source>
        <dbReference type="Proteomes" id="UP001240984"/>
    </source>
</evidence>
<name>A0ABT9MVL7_9ACTN</name>
<evidence type="ECO:0000259" key="1">
    <source>
        <dbReference type="Pfam" id="PF00144"/>
    </source>
</evidence>
<evidence type="ECO:0000313" key="2">
    <source>
        <dbReference type="EMBL" id="MDP9795424.1"/>
    </source>
</evidence>
<organism evidence="2 3">
    <name type="scientific">Catenuloplanes nepalensis</name>
    <dbReference type="NCBI Taxonomy" id="587533"/>
    <lineage>
        <taxon>Bacteria</taxon>
        <taxon>Bacillati</taxon>
        <taxon>Actinomycetota</taxon>
        <taxon>Actinomycetes</taxon>
        <taxon>Micromonosporales</taxon>
        <taxon>Micromonosporaceae</taxon>
        <taxon>Catenuloplanes</taxon>
    </lineage>
</organism>
<dbReference type="InterPro" id="IPR012338">
    <property type="entry name" value="Beta-lactam/transpept-like"/>
</dbReference>
<reference evidence="2 3" key="1">
    <citation type="submission" date="2023-07" db="EMBL/GenBank/DDBJ databases">
        <title>Sequencing the genomes of 1000 actinobacteria strains.</title>
        <authorList>
            <person name="Klenk H.-P."/>
        </authorList>
    </citation>
    <scope>NUCLEOTIDE SEQUENCE [LARGE SCALE GENOMIC DNA]</scope>
    <source>
        <strain evidence="2 3">DSM 44710</strain>
    </source>
</reference>
<accession>A0ABT9MVL7</accession>
<protein>
    <submittedName>
        <fullName evidence="2">CubicO group peptidase (Beta-lactamase class C family)</fullName>
    </submittedName>
</protein>
<dbReference type="InterPro" id="IPR001466">
    <property type="entry name" value="Beta-lactam-related"/>
</dbReference>
<dbReference type="PANTHER" id="PTHR43283">
    <property type="entry name" value="BETA-LACTAMASE-RELATED"/>
    <property type="match status" value="1"/>
</dbReference>
<gene>
    <name evidence="2" type="ORF">J2S43_003936</name>
</gene>
<dbReference type="Proteomes" id="UP001240984">
    <property type="component" value="Unassembled WGS sequence"/>
</dbReference>
<proteinExistence type="predicted"/>
<dbReference type="RefSeq" id="WP_306831227.1">
    <property type="nucleotide sequence ID" value="NZ_JAUSRA010000001.1"/>
</dbReference>
<dbReference type="Pfam" id="PF00144">
    <property type="entry name" value="Beta-lactamase"/>
    <property type="match status" value="1"/>
</dbReference>
<sequence>MDEIADISRLAAEFTEAPGLLAGVYRGGEQHVIAHGVANAATGAPMRADTGFLFGSITKIMTTTLVMRQVEHGLLRLDTPVAAHLPEPAIPGLRVEHLLNHTSGIDADLFFPDEAGRDALKIYVERLARECGTLFPPGEYVSYANGGMIVAGRLLEVVTGLTYDELLARDLFAPTGMTTACTSAEQAILRSTAIGHFQGRPTGMFMLPRTWGPAGATPIGTIEDLLAFGRVHLGDDETATRMRTVTRDMGTPDISAIGLGWLIRPDGVLTMTGASPGGVALLAAVTASWTFTSAHTTVVTPLPLSAVVFTPAVTDAGIAPTGREFPVPVRIDGPATSSPQVEVSFDDGRTWQPAPVRHNTAIIRHPNRPAFVSLRATTGTTTQTIIRAYDIR</sequence>
<dbReference type="InterPro" id="IPR050789">
    <property type="entry name" value="Diverse_Enzym_Activities"/>
</dbReference>
<comment type="caution">
    <text evidence="2">The sequence shown here is derived from an EMBL/GenBank/DDBJ whole genome shotgun (WGS) entry which is preliminary data.</text>
</comment>
<dbReference type="SUPFAM" id="SSF56601">
    <property type="entry name" value="beta-lactamase/transpeptidase-like"/>
    <property type="match status" value="1"/>
</dbReference>
<dbReference type="EMBL" id="JAUSRA010000001">
    <property type="protein sequence ID" value="MDP9795424.1"/>
    <property type="molecule type" value="Genomic_DNA"/>
</dbReference>
<dbReference type="PANTHER" id="PTHR43283:SF3">
    <property type="entry name" value="BETA-LACTAMASE FAMILY PROTEIN (AFU_ORTHOLOGUE AFUA_5G07500)"/>
    <property type="match status" value="1"/>
</dbReference>
<dbReference type="Gene3D" id="3.40.710.10">
    <property type="entry name" value="DD-peptidase/beta-lactamase superfamily"/>
    <property type="match status" value="1"/>
</dbReference>
<keyword evidence="3" id="KW-1185">Reference proteome</keyword>
<feature type="domain" description="Beta-lactamase-related" evidence="1">
    <location>
        <begin position="8"/>
        <end position="287"/>
    </location>
</feature>